<dbReference type="GO" id="GO:0016020">
    <property type="term" value="C:membrane"/>
    <property type="evidence" value="ECO:0007669"/>
    <property type="project" value="TreeGrafter"/>
</dbReference>
<evidence type="ECO:0008006" key="7">
    <source>
        <dbReference type="Google" id="ProtNLM"/>
    </source>
</evidence>
<keyword evidence="4" id="KW-0547">Nucleotide-binding</keyword>
<reference evidence="5" key="2">
    <citation type="submission" date="2024-10" db="UniProtKB">
        <authorList>
            <consortium name="EnsemblProtists"/>
        </authorList>
    </citation>
    <scope>IDENTIFICATION</scope>
</reference>
<feature type="active site" description="Proton acceptor" evidence="3">
    <location>
        <position position="33"/>
    </location>
</feature>
<comment type="similarity">
    <text evidence="1">Belongs to the GDA1/CD39 NTPase family.</text>
</comment>
<keyword evidence="4" id="KW-0067">ATP-binding</keyword>
<dbReference type="GeneID" id="17281691"/>
<evidence type="ECO:0000313" key="6">
    <source>
        <dbReference type="Proteomes" id="UP000013827"/>
    </source>
</evidence>
<dbReference type="PANTHER" id="PTHR11782">
    <property type="entry name" value="ADENOSINE/GUANOSINE DIPHOSPHATASE"/>
    <property type="match status" value="1"/>
</dbReference>
<dbReference type="GO" id="GO:0005524">
    <property type="term" value="F:ATP binding"/>
    <property type="evidence" value="ECO:0007669"/>
    <property type="project" value="UniProtKB-KW"/>
</dbReference>
<dbReference type="Proteomes" id="UP000013827">
    <property type="component" value="Unassembled WGS sequence"/>
</dbReference>
<dbReference type="GO" id="GO:0009134">
    <property type="term" value="P:nucleoside diphosphate catabolic process"/>
    <property type="evidence" value="ECO:0007669"/>
    <property type="project" value="TreeGrafter"/>
</dbReference>
<evidence type="ECO:0000256" key="4">
    <source>
        <dbReference type="PIRSR" id="PIRSR600407-2"/>
    </source>
</evidence>
<dbReference type="RefSeq" id="XP_005788849.1">
    <property type="nucleotide sequence ID" value="XM_005788792.1"/>
</dbReference>
<feature type="binding site" evidence="4">
    <location>
        <begin position="63"/>
        <end position="67"/>
    </location>
    <ligand>
        <name>ATP</name>
        <dbReference type="ChEBI" id="CHEBI:30616"/>
    </ligand>
</feature>
<keyword evidence="6" id="KW-1185">Reference proteome</keyword>
<dbReference type="Pfam" id="PF01150">
    <property type="entry name" value="GDA1_CD39"/>
    <property type="match status" value="1"/>
</dbReference>
<name>A0A0D3KKY5_EMIH1</name>
<dbReference type="InterPro" id="IPR000407">
    <property type="entry name" value="GDA1_CD39_NTPase"/>
</dbReference>
<organism evidence="5 6">
    <name type="scientific">Emiliania huxleyi (strain CCMP1516)</name>
    <dbReference type="NCBI Taxonomy" id="280463"/>
    <lineage>
        <taxon>Eukaryota</taxon>
        <taxon>Haptista</taxon>
        <taxon>Haptophyta</taxon>
        <taxon>Prymnesiophyceae</taxon>
        <taxon>Isochrysidales</taxon>
        <taxon>Noelaerhabdaceae</taxon>
        <taxon>Emiliania</taxon>
    </lineage>
</organism>
<dbReference type="GO" id="GO:0017111">
    <property type="term" value="F:ribonucleoside triphosphate phosphatase activity"/>
    <property type="evidence" value="ECO:0007669"/>
    <property type="project" value="TreeGrafter"/>
</dbReference>
<evidence type="ECO:0000313" key="5">
    <source>
        <dbReference type="EnsemblProtists" id="EOD36420"/>
    </source>
</evidence>
<dbReference type="HOGENOM" id="CLU_387560_0_0_1"/>
<protein>
    <recommendedName>
        <fullName evidence="7">Apyrase</fullName>
    </recommendedName>
</protein>
<dbReference type="PaxDb" id="2903-EOD36420"/>
<keyword evidence="2" id="KW-0378">Hydrolase</keyword>
<dbReference type="EnsemblProtists" id="EOD36420">
    <property type="protein sequence ID" value="EOD36420"/>
    <property type="gene ID" value="EMIHUDRAFT_110267"/>
</dbReference>
<dbReference type="AlphaFoldDB" id="A0A0D3KKY5"/>
<dbReference type="PANTHER" id="PTHR11782:SF83">
    <property type="entry name" value="GUANOSINE-DIPHOSPHATASE"/>
    <property type="match status" value="1"/>
</dbReference>
<dbReference type="GO" id="GO:0045134">
    <property type="term" value="F:UDP phosphatase activity"/>
    <property type="evidence" value="ECO:0007669"/>
    <property type="project" value="TreeGrafter"/>
</dbReference>
<reference evidence="6" key="1">
    <citation type="journal article" date="2013" name="Nature">
        <title>Pan genome of the phytoplankton Emiliania underpins its global distribution.</title>
        <authorList>
            <person name="Read B.A."/>
            <person name="Kegel J."/>
            <person name="Klute M.J."/>
            <person name="Kuo A."/>
            <person name="Lefebvre S.C."/>
            <person name="Maumus F."/>
            <person name="Mayer C."/>
            <person name="Miller J."/>
            <person name="Monier A."/>
            <person name="Salamov A."/>
            <person name="Young J."/>
            <person name="Aguilar M."/>
            <person name="Claverie J.M."/>
            <person name="Frickenhaus S."/>
            <person name="Gonzalez K."/>
            <person name="Herman E.K."/>
            <person name="Lin Y.C."/>
            <person name="Napier J."/>
            <person name="Ogata H."/>
            <person name="Sarno A.F."/>
            <person name="Shmutz J."/>
            <person name="Schroeder D."/>
            <person name="de Vargas C."/>
            <person name="Verret F."/>
            <person name="von Dassow P."/>
            <person name="Valentin K."/>
            <person name="Van de Peer Y."/>
            <person name="Wheeler G."/>
            <person name="Dacks J.B."/>
            <person name="Delwiche C.F."/>
            <person name="Dyhrman S.T."/>
            <person name="Glockner G."/>
            <person name="John U."/>
            <person name="Richards T."/>
            <person name="Worden A.Z."/>
            <person name="Zhang X."/>
            <person name="Grigoriev I.V."/>
            <person name="Allen A.E."/>
            <person name="Bidle K."/>
            <person name="Borodovsky M."/>
            <person name="Bowler C."/>
            <person name="Brownlee C."/>
            <person name="Cock J.M."/>
            <person name="Elias M."/>
            <person name="Gladyshev V.N."/>
            <person name="Groth M."/>
            <person name="Guda C."/>
            <person name="Hadaegh A."/>
            <person name="Iglesias-Rodriguez M.D."/>
            <person name="Jenkins J."/>
            <person name="Jones B.M."/>
            <person name="Lawson T."/>
            <person name="Leese F."/>
            <person name="Lindquist E."/>
            <person name="Lobanov A."/>
            <person name="Lomsadze A."/>
            <person name="Malik S.B."/>
            <person name="Marsh M.E."/>
            <person name="Mackinder L."/>
            <person name="Mock T."/>
            <person name="Mueller-Roeber B."/>
            <person name="Pagarete A."/>
            <person name="Parker M."/>
            <person name="Probert I."/>
            <person name="Quesneville H."/>
            <person name="Raines C."/>
            <person name="Rensing S.A."/>
            <person name="Riano-Pachon D.M."/>
            <person name="Richier S."/>
            <person name="Rokitta S."/>
            <person name="Shiraiwa Y."/>
            <person name="Soanes D.M."/>
            <person name="van der Giezen M."/>
            <person name="Wahlund T.M."/>
            <person name="Williams B."/>
            <person name="Wilson W."/>
            <person name="Wolfe G."/>
            <person name="Wurch L.L."/>
        </authorList>
    </citation>
    <scope>NUCLEOTIDE SEQUENCE</scope>
</reference>
<accession>A0A0D3KKY5</accession>
<evidence type="ECO:0000256" key="3">
    <source>
        <dbReference type="PIRSR" id="PIRSR600407-1"/>
    </source>
</evidence>
<dbReference type="KEGG" id="ehx:EMIHUDRAFT_110267"/>
<evidence type="ECO:0000256" key="1">
    <source>
        <dbReference type="ARBA" id="ARBA00009283"/>
    </source>
</evidence>
<evidence type="ECO:0000256" key="2">
    <source>
        <dbReference type="ARBA" id="ARBA00022801"/>
    </source>
</evidence>
<dbReference type="GO" id="GO:0004382">
    <property type="term" value="F:GDP phosphatase activity"/>
    <property type="evidence" value="ECO:0007669"/>
    <property type="project" value="TreeGrafter"/>
</dbReference>
<dbReference type="eggNOG" id="KOG1386">
    <property type="taxonomic scope" value="Eukaryota"/>
</dbReference>
<dbReference type="Gene3D" id="3.30.420.150">
    <property type="entry name" value="Exopolyphosphatase. Domain 2"/>
    <property type="match status" value="1"/>
</dbReference>
<proteinExistence type="inferred from homology"/>
<sequence>MVPWAIRFSEAFSCRSSSAFVYGSSLTIGGEYEGIFNWMSVKYILSSSSGEAAPYLGALDLGGASTQITFDPEGGVILGNAYRVTADGDPYRLYSHSYMLSGQNEAQARHVKATSYDPWMSDRRRLQEAPGELGGLLESACYNEGLVQTFDLACPSGEGTCQYTVHGAGDFDACKNATDAILNLHNECLLEPCAAHGVYQPTPSGVQFYAANAFFYTVNGIGLVGWSETKAISPHQIAEAGAEWCAKPWSEIAGEYTSVYCFMSAYVSSLLEAYSIPPDDTSANNTARSAQLFLMEKLRVDKVLTPPRLQPPSPPMPPQAPALSSVAVTHHVVATFKVNAACTPALESNIRNQMAEHSGVAINNTNVTCATVPSTRRRRLDSAEVTVTLGTTAENAGAVQTAAQSFLESDAATTGTAFGASVSEPSVSQSAVSTAIGGGAKQDPHLHFAHGGTADLRGRDGAYYNFFSAPGISLNVRTEDATFMLHGGKLTVDGSFITEAHLVAGAGACPAEAPRGRCAGIYKKWLNVSYLASELTEQNAGFTYLRGTCGSLKPFEGGIAFRRLCEDALVQSRFSSANFSARGWTFVLRGDATTKVSPVLAGSPPRVQRLFCIGNHVYERVSGPRHRLDVSISAAEGTAARALPHGIVGQTFSSTSPRFGAKDWYPERGHFKTAAQAQGAIEGSVSMYEVASPYDTRFAFSRFDAQMRSFHLR</sequence>